<dbReference type="Proteomes" id="UP000076842">
    <property type="component" value="Unassembled WGS sequence"/>
</dbReference>
<proteinExistence type="predicted"/>
<name>A0A165J0R9_9BASI</name>
<evidence type="ECO:0000313" key="2">
    <source>
        <dbReference type="Proteomes" id="UP000076842"/>
    </source>
</evidence>
<organism evidence="1 2">
    <name type="scientific">Calocera cornea HHB12733</name>
    <dbReference type="NCBI Taxonomy" id="1353952"/>
    <lineage>
        <taxon>Eukaryota</taxon>
        <taxon>Fungi</taxon>
        <taxon>Dikarya</taxon>
        <taxon>Basidiomycota</taxon>
        <taxon>Agaricomycotina</taxon>
        <taxon>Dacrymycetes</taxon>
        <taxon>Dacrymycetales</taxon>
        <taxon>Dacrymycetaceae</taxon>
        <taxon>Calocera</taxon>
    </lineage>
</organism>
<reference evidence="1 2" key="1">
    <citation type="journal article" date="2016" name="Mol. Biol. Evol.">
        <title>Comparative Genomics of Early-Diverging Mushroom-Forming Fungi Provides Insights into the Origins of Lignocellulose Decay Capabilities.</title>
        <authorList>
            <person name="Nagy L.G."/>
            <person name="Riley R."/>
            <person name="Tritt A."/>
            <person name="Adam C."/>
            <person name="Daum C."/>
            <person name="Floudas D."/>
            <person name="Sun H."/>
            <person name="Yadav J.S."/>
            <person name="Pangilinan J."/>
            <person name="Larsson K.H."/>
            <person name="Matsuura K."/>
            <person name="Barry K."/>
            <person name="Labutti K."/>
            <person name="Kuo R."/>
            <person name="Ohm R.A."/>
            <person name="Bhattacharya S.S."/>
            <person name="Shirouzu T."/>
            <person name="Yoshinaga Y."/>
            <person name="Martin F.M."/>
            <person name="Grigoriev I.V."/>
            <person name="Hibbett D.S."/>
        </authorList>
    </citation>
    <scope>NUCLEOTIDE SEQUENCE [LARGE SCALE GENOMIC DNA]</scope>
    <source>
        <strain evidence="1 2">HHB12733</strain>
    </source>
</reference>
<protein>
    <submittedName>
        <fullName evidence="1">Uncharacterized protein</fullName>
    </submittedName>
</protein>
<accession>A0A165J0R9</accession>
<evidence type="ECO:0000313" key="1">
    <source>
        <dbReference type="EMBL" id="KZT61218.1"/>
    </source>
</evidence>
<dbReference type="EMBL" id="KV423925">
    <property type="protein sequence ID" value="KZT61218.1"/>
    <property type="molecule type" value="Genomic_DNA"/>
</dbReference>
<sequence length="297" mass="34198">MSGCNSIVCEVLPPPSHDSDFVVTLRPREKPSDRRPYQSSRKDRLKVPHTWVDTHERAASVLINKRLEAREENAVGPDKSRIDIAGAVPVEGETPIVTLSAEYKAPKTHLWEVVYTLRRRSRSFSSAKRRPRNSCRREDHRPSRFQYGGDLYEVIVLPLYHYRLTGRTTPLVQEADQHVGRSEQLQKIDEQYGYLQSRSSFYGEISPSQPKNFRFERNVKCRQALGFHATIILRSKRYTDPFVIAPVLLDQDINTIPQLPHAVSTRTLQSAHFRCTTIPPRPTEVYEIVKMVQPVAR</sequence>
<dbReference type="InParanoid" id="A0A165J0R9"/>
<dbReference type="AlphaFoldDB" id="A0A165J0R9"/>
<gene>
    <name evidence="1" type="ORF">CALCODRAFT_506424</name>
</gene>
<keyword evidence="2" id="KW-1185">Reference proteome</keyword>